<dbReference type="RefSeq" id="WP_345488045.1">
    <property type="nucleotide sequence ID" value="NZ_BAABHY010000001.1"/>
</dbReference>
<feature type="signal peptide" evidence="1">
    <location>
        <begin position="1"/>
        <end position="22"/>
    </location>
</feature>
<gene>
    <name evidence="2" type="ORF">GCM10023211_03180</name>
</gene>
<sequence length="124" mass="14333">MVKPLCLIAVLLSSILCKSTYGDMHNPFIKPSFVICQDQENALLQELSQWHYHGYVAGHAGPSKGIPTIWLSDKQQWLKIQSSIPNPLQHWRILDISSQYIMWQTDLVDYCHKTLTFNMPFMGR</sequence>
<proteinExistence type="predicted"/>
<evidence type="ECO:0000313" key="2">
    <source>
        <dbReference type="EMBL" id="GAA5104901.1"/>
    </source>
</evidence>
<dbReference type="Proteomes" id="UP001500171">
    <property type="component" value="Unassembled WGS sequence"/>
</dbReference>
<evidence type="ECO:0000256" key="1">
    <source>
        <dbReference type="SAM" id="SignalP"/>
    </source>
</evidence>
<dbReference type="EMBL" id="BAABHY010000001">
    <property type="protein sequence ID" value="GAA5104901.1"/>
    <property type="molecule type" value="Genomic_DNA"/>
</dbReference>
<evidence type="ECO:0000313" key="3">
    <source>
        <dbReference type="Proteomes" id="UP001500171"/>
    </source>
</evidence>
<comment type="caution">
    <text evidence="2">The sequence shown here is derived from an EMBL/GenBank/DDBJ whole genome shotgun (WGS) entry which is preliminary data.</text>
</comment>
<name>A0ABP9MZV2_9GAMM</name>
<accession>A0ABP9MZV2</accession>
<protein>
    <submittedName>
        <fullName evidence="2">Uncharacterized protein</fullName>
    </submittedName>
</protein>
<organism evidence="2 3">
    <name type="scientific">Orbus sasakiae</name>
    <dbReference type="NCBI Taxonomy" id="1078475"/>
    <lineage>
        <taxon>Bacteria</taxon>
        <taxon>Pseudomonadati</taxon>
        <taxon>Pseudomonadota</taxon>
        <taxon>Gammaproteobacteria</taxon>
        <taxon>Orbales</taxon>
        <taxon>Orbaceae</taxon>
        <taxon>Orbus</taxon>
    </lineage>
</organism>
<keyword evidence="1" id="KW-0732">Signal</keyword>
<feature type="chain" id="PRO_5045199245" evidence="1">
    <location>
        <begin position="23"/>
        <end position="124"/>
    </location>
</feature>
<keyword evidence="3" id="KW-1185">Reference proteome</keyword>
<reference evidence="3" key="1">
    <citation type="journal article" date="2019" name="Int. J. Syst. Evol. Microbiol.">
        <title>The Global Catalogue of Microorganisms (GCM) 10K type strain sequencing project: providing services to taxonomists for standard genome sequencing and annotation.</title>
        <authorList>
            <consortium name="The Broad Institute Genomics Platform"/>
            <consortium name="The Broad Institute Genome Sequencing Center for Infectious Disease"/>
            <person name="Wu L."/>
            <person name="Ma J."/>
        </authorList>
    </citation>
    <scope>NUCLEOTIDE SEQUENCE [LARGE SCALE GENOMIC DNA]</scope>
    <source>
        <strain evidence="3">JCM 18050</strain>
    </source>
</reference>